<keyword evidence="2" id="KW-0479">Metal-binding</keyword>
<dbReference type="Proteomes" id="UP000054396">
    <property type="component" value="Unassembled WGS sequence"/>
</dbReference>
<feature type="domain" description="Glycoside hydrolase family 38 central" evidence="5">
    <location>
        <begin position="517"/>
        <end position="595"/>
    </location>
</feature>
<dbReference type="InterPro" id="IPR041147">
    <property type="entry name" value="GH38_C"/>
</dbReference>
<dbReference type="PANTHER" id="PTHR46017:SF1">
    <property type="entry name" value="ALPHA-MANNOSIDASE 2C1"/>
    <property type="match status" value="1"/>
</dbReference>
<dbReference type="Pfam" id="PF01074">
    <property type="entry name" value="Glyco_hydro_38N"/>
    <property type="match status" value="1"/>
</dbReference>
<keyword evidence="7" id="KW-1185">Reference proteome</keyword>
<evidence type="ECO:0000256" key="3">
    <source>
        <dbReference type="ARBA" id="ARBA00022801"/>
    </source>
</evidence>
<dbReference type="SUPFAM" id="SSF74650">
    <property type="entry name" value="Galactose mutarotase-like"/>
    <property type="match status" value="1"/>
</dbReference>
<dbReference type="InterPro" id="IPR027291">
    <property type="entry name" value="Glyco_hydro_38_N_sf"/>
</dbReference>
<dbReference type="STRING" id="1685382.AVJ23_10070"/>
<dbReference type="InterPro" id="IPR037094">
    <property type="entry name" value="Glyco_hydro_38_cen_sf"/>
</dbReference>
<dbReference type="FunFam" id="2.70.98.30:FF:000001">
    <property type="entry name" value="alpha-mannosidase 2C1 isoform X2"/>
    <property type="match status" value="1"/>
</dbReference>
<dbReference type="InterPro" id="IPR000602">
    <property type="entry name" value="Glyco_hydro_38_N"/>
</dbReference>
<accession>A0A0W7WJQ1</accession>
<dbReference type="AlphaFoldDB" id="A0A0W7WJQ1"/>
<gene>
    <name evidence="6" type="ORF">AVJ23_10070</name>
</gene>
<dbReference type="Gene3D" id="2.60.40.2220">
    <property type="match status" value="1"/>
</dbReference>
<dbReference type="GO" id="GO:0030246">
    <property type="term" value="F:carbohydrate binding"/>
    <property type="evidence" value="ECO:0007669"/>
    <property type="project" value="InterPro"/>
</dbReference>
<dbReference type="PANTHER" id="PTHR46017">
    <property type="entry name" value="ALPHA-MANNOSIDASE 2C1"/>
    <property type="match status" value="1"/>
</dbReference>
<dbReference type="GO" id="GO:0004559">
    <property type="term" value="F:alpha-mannosidase activity"/>
    <property type="evidence" value="ECO:0007669"/>
    <property type="project" value="InterPro"/>
</dbReference>
<evidence type="ECO:0000256" key="4">
    <source>
        <dbReference type="ARBA" id="ARBA00023295"/>
    </source>
</evidence>
<comment type="caution">
    <text evidence="6">The sequence shown here is derived from an EMBL/GenBank/DDBJ whole genome shotgun (WGS) entry which is preliminary data.</text>
</comment>
<sequence length="1023" mass="113378">MNHDLRFTSEKIAKRIALIRPLIHRARHPLPEFDFEELTDAMAKPGSGTPRGTVAWDSYWAGQDTHFVLRSRFDVPQNYANPALYLPLGVAGDIFTHPEALLHIDGQALASADRHHQLIPLDRALADGAEHALMLHGWTGLTGWPPDPRNPARLQIRPCHVVDVDRGLRDFVVLAEVALDVATTLDPSDRLRDRTLQALDAAFVTLDTRDPLGDAFRASVPGAHEALKSALAEIGPPDAETLHAVGHAHMDIAYLWPVDQIRQKNARTSSNVLRLMEQDAEFHFSHSQPQLYDYTARDFPEIFERIKQRVAEGRWEVMGGMWVESDCNIPGGEALVRQILLGRSYFRDTFGDVETPVLWLPDTFGFPWSLPQLMKLSGLEYFVTNKLNWNQYNRMPSSAMWWQGLDGSRVLAQFLTTPREVQHLPFPTNYKSDLSAAEVIGTVTNATSGPDVSDFLIAYGYGDGGGGPTEELILKARAYAAMPGAPKVQMGRIGPALDAIRDQSARLPVWNDELYLEGHRGTLTSQAWIKRANRLAERAMHDTEAAIVMAWPEGAPQEVRARLTAAWRLICLNQFHDILTGTSIPVVFEDARRDYEQVQAEAKALCQMAFARLAQGDGTSLFNPAPVASSPVAFLPDGTEGQTVEGGSLIATPPLPAYGMAPLAETAPRIPVSITRNGDSFTLENDHVRLTVDQTGTLTGLCHLATGREALGPGETGNQLWAFEDRPISWDAWDIDVFHEDRSERIDAAAEVEIIESGPLRAALRVTRLYRNSRITQEIRLTADSPRVDFVTEIDWAEQHTLLKVAFPVDVHQSRATYEIQWGEIERPTHRNTTWDYARFEVPAQKWADLSEGGFGVALLNDCKYGYDIRENVIRLTLVKSSTSPDPGADQGHHRFTYALLPHTADPALVRAEARRLNDPVIALPGRTTAAPLVSCDADNVVLETLKPAEDGEGFILRLYEADRRRGPVRLAFGRAMQAVTICDLLENELAPVEIEDNGVSLTLKPFEILSLRCRPAVGGGGD</sequence>
<name>A0A0W7WJQ1_9RHOB</name>
<dbReference type="InterPro" id="IPR011013">
    <property type="entry name" value="Gal_mutarotase_sf_dom"/>
</dbReference>
<dbReference type="EMBL" id="LPXO01000005">
    <property type="protein sequence ID" value="KUF10778.1"/>
    <property type="molecule type" value="Genomic_DNA"/>
</dbReference>
<dbReference type="Pfam" id="PF17677">
    <property type="entry name" value="Glyco_hydro38C2"/>
    <property type="match status" value="1"/>
</dbReference>
<keyword evidence="3" id="KW-0378">Hydrolase</keyword>
<dbReference type="Gene3D" id="1.20.1270.50">
    <property type="entry name" value="Glycoside hydrolase family 38, central domain"/>
    <property type="match status" value="1"/>
</dbReference>
<evidence type="ECO:0000313" key="7">
    <source>
        <dbReference type="Proteomes" id="UP000054396"/>
    </source>
</evidence>
<dbReference type="Gene3D" id="2.70.98.30">
    <property type="entry name" value="Golgi alpha-mannosidase II, domain 4"/>
    <property type="match status" value="1"/>
</dbReference>
<evidence type="ECO:0000313" key="6">
    <source>
        <dbReference type="EMBL" id="KUF10778.1"/>
    </source>
</evidence>
<dbReference type="InterPro" id="IPR011330">
    <property type="entry name" value="Glyco_hydro/deAcase_b/a-brl"/>
</dbReference>
<evidence type="ECO:0000256" key="2">
    <source>
        <dbReference type="ARBA" id="ARBA00022723"/>
    </source>
</evidence>
<dbReference type="InterPro" id="IPR015341">
    <property type="entry name" value="Glyco_hydro_38_cen"/>
</dbReference>
<dbReference type="RefSeq" id="WP_058862063.1">
    <property type="nucleotide sequence ID" value="NZ_LPXO01000005.1"/>
</dbReference>
<evidence type="ECO:0000256" key="1">
    <source>
        <dbReference type="ARBA" id="ARBA00009792"/>
    </source>
</evidence>
<dbReference type="GO" id="GO:0009313">
    <property type="term" value="P:oligosaccharide catabolic process"/>
    <property type="evidence" value="ECO:0007669"/>
    <property type="project" value="TreeGrafter"/>
</dbReference>
<protein>
    <recommendedName>
        <fullName evidence="5">Glycoside hydrolase family 38 central domain-containing protein</fullName>
    </recommendedName>
</protein>
<keyword evidence="4" id="KW-0326">Glycosidase</keyword>
<dbReference type="Gene3D" id="3.20.110.10">
    <property type="entry name" value="Glycoside hydrolase 38, N terminal domain"/>
    <property type="match status" value="1"/>
</dbReference>
<organism evidence="6 7">
    <name type="scientific">Pseudoponticoccus marisrubri</name>
    <dbReference type="NCBI Taxonomy" id="1685382"/>
    <lineage>
        <taxon>Bacteria</taxon>
        <taxon>Pseudomonadati</taxon>
        <taxon>Pseudomonadota</taxon>
        <taxon>Alphaproteobacteria</taxon>
        <taxon>Rhodobacterales</taxon>
        <taxon>Roseobacteraceae</taxon>
        <taxon>Pseudoponticoccus</taxon>
    </lineage>
</organism>
<dbReference type="InterPro" id="IPR028995">
    <property type="entry name" value="Glyco_hydro_57/38_cen_sf"/>
</dbReference>
<dbReference type="InterPro" id="IPR011682">
    <property type="entry name" value="Glyco_hydro_38_C"/>
</dbReference>
<dbReference type="GO" id="GO:0046872">
    <property type="term" value="F:metal ion binding"/>
    <property type="evidence" value="ECO:0007669"/>
    <property type="project" value="UniProtKB-KW"/>
</dbReference>
<proteinExistence type="inferred from homology"/>
<dbReference type="CDD" id="cd10789">
    <property type="entry name" value="GH38N_AMII_ER_cytosolic"/>
    <property type="match status" value="1"/>
</dbReference>
<dbReference type="FunFam" id="1.20.1270.50:FF:000004">
    <property type="entry name" value="alpha-mannosidase 2C1 isoform X1"/>
    <property type="match status" value="1"/>
</dbReference>
<reference evidence="6 7" key="1">
    <citation type="submission" date="2015-12" db="EMBL/GenBank/DDBJ databases">
        <authorList>
            <person name="Shamseldin A."/>
            <person name="Moawad H."/>
            <person name="Abd El-Rahim W.M."/>
            <person name="Sadowsky M.J."/>
        </authorList>
    </citation>
    <scope>NUCLEOTIDE SEQUENCE [LARGE SCALE GENOMIC DNA]</scope>
    <source>
        <strain evidence="6 7">SJ5A-1</strain>
    </source>
</reference>
<dbReference type="SUPFAM" id="SSF88688">
    <property type="entry name" value="Families 57/38 glycoside transferase middle domain"/>
    <property type="match status" value="1"/>
</dbReference>
<dbReference type="Pfam" id="PF09261">
    <property type="entry name" value="Alpha-mann_mid"/>
    <property type="match status" value="1"/>
</dbReference>
<dbReference type="SUPFAM" id="SSF88713">
    <property type="entry name" value="Glycoside hydrolase/deacetylase"/>
    <property type="match status" value="1"/>
</dbReference>
<dbReference type="GO" id="GO:0006013">
    <property type="term" value="P:mannose metabolic process"/>
    <property type="evidence" value="ECO:0007669"/>
    <property type="project" value="InterPro"/>
</dbReference>
<dbReference type="Pfam" id="PF07748">
    <property type="entry name" value="Glyco_hydro_38C"/>
    <property type="match status" value="1"/>
</dbReference>
<evidence type="ECO:0000259" key="5">
    <source>
        <dbReference type="SMART" id="SM00872"/>
    </source>
</evidence>
<dbReference type="OrthoDB" id="9772207at2"/>
<comment type="similarity">
    <text evidence="1">Belongs to the glycosyl hydrolase 38 family.</text>
</comment>
<dbReference type="SMART" id="SM00872">
    <property type="entry name" value="Alpha-mann_mid"/>
    <property type="match status" value="1"/>
</dbReference>